<proteinExistence type="predicted"/>
<dbReference type="Gene3D" id="1.20.120.450">
    <property type="entry name" value="dinb family like domain"/>
    <property type="match status" value="1"/>
</dbReference>
<reference evidence="2 3" key="1">
    <citation type="submission" date="2024-02" db="EMBL/GenBank/DDBJ databases">
        <title>A novel Gemmatimonadota bacterium.</title>
        <authorList>
            <person name="Du Z.-J."/>
            <person name="Ye Y.-Q."/>
        </authorList>
    </citation>
    <scope>NUCLEOTIDE SEQUENCE [LARGE SCALE GENOMIC DNA]</scope>
    <source>
        <strain evidence="2 3">DH-20</strain>
    </source>
</reference>
<feature type="domain" description="DinB-like" evidence="1">
    <location>
        <begin position="11"/>
        <end position="149"/>
    </location>
</feature>
<comment type="caution">
    <text evidence="2">The sequence shown here is derived from an EMBL/GenBank/DDBJ whole genome shotgun (WGS) entry which is preliminary data.</text>
</comment>
<dbReference type="Proteomes" id="UP001484239">
    <property type="component" value="Unassembled WGS sequence"/>
</dbReference>
<sequence>MLNLPDAVAVLERTPTVLRTLLDGLSPEWLHANEGPDTWSPHEVVGHLIDGEESDWMVRVHTILDHGESQPFHPFDRTRHLGRDTEASVGALIDRFAALRRANLDDLAALELTADDLARTGTHPAFGRVTLSQLLSTWVTHDLSHLGQIARTMAKRHSTEVGPWQEYLSILRR</sequence>
<dbReference type="RefSeq" id="WP_405287503.1">
    <property type="nucleotide sequence ID" value="NZ_JBBHLI010000013.1"/>
</dbReference>
<organism evidence="2 3">
    <name type="scientific">Gaopeijia maritima</name>
    <dbReference type="NCBI Taxonomy" id="3119007"/>
    <lineage>
        <taxon>Bacteria</taxon>
        <taxon>Pseudomonadati</taxon>
        <taxon>Gemmatimonadota</taxon>
        <taxon>Longimicrobiia</taxon>
        <taxon>Gaopeijiales</taxon>
        <taxon>Gaopeijiaceae</taxon>
        <taxon>Gaopeijia</taxon>
    </lineage>
</organism>
<keyword evidence="3" id="KW-1185">Reference proteome</keyword>
<name>A0ABU9EES5_9BACT</name>
<gene>
    <name evidence="2" type="ORF">WI372_16730</name>
</gene>
<evidence type="ECO:0000313" key="2">
    <source>
        <dbReference type="EMBL" id="MEK9502642.1"/>
    </source>
</evidence>
<protein>
    <submittedName>
        <fullName evidence="2">DinB family protein</fullName>
    </submittedName>
</protein>
<dbReference type="EMBL" id="JBBHLI010000013">
    <property type="protein sequence ID" value="MEK9502642.1"/>
    <property type="molecule type" value="Genomic_DNA"/>
</dbReference>
<dbReference type="InterPro" id="IPR034660">
    <property type="entry name" value="DinB/YfiT-like"/>
</dbReference>
<dbReference type="InterPro" id="IPR024775">
    <property type="entry name" value="DinB-like"/>
</dbReference>
<evidence type="ECO:0000313" key="3">
    <source>
        <dbReference type="Proteomes" id="UP001484239"/>
    </source>
</evidence>
<accession>A0ABU9EES5</accession>
<dbReference type="SUPFAM" id="SSF109854">
    <property type="entry name" value="DinB/YfiT-like putative metalloenzymes"/>
    <property type="match status" value="1"/>
</dbReference>
<evidence type="ECO:0000259" key="1">
    <source>
        <dbReference type="Pfam" id="PF12867"/>
    </source>
</evidence>
<dbReference type="Pfam" id="PF12867">
    <property type="entry name" value="DinB_2"/>
    <property type="match status" value="1"/>
</dbReference>